<keyword evidence="1" id="KW-0547">Nucleotide-binding</keyword>
<protein>
    <submittedName>
        <fullName evidence="4">ABC transporter</fullName>
        <ecNumber evidence="4">3.6.3.28</ecNumber>
    </submittedName>
</protein>
<dbReference type="AlphaFoldDB" id="A0A087CA71"/>
<keyword evidence="2" id="KW-0067">ATP-binding</keyword>
<dbReference type="RefSeq" id="WP_033512005.1">
    <property type="nucleotide sequence ID" value="NZ_JDUO01000003.1"/>
</dbReference>
<dbReference type="SMART" id="SM00382">
    <property type="entry name" value="AAA"/>
    <property type="match status" value="1"/>
</dbReference>
<dbReference type="GO" id="GO:0005886">
    <property type="term" value="C:plasma membrane"/>
    <property type="evidence" value="ECO:0007669"/>
    <property type="project" value="TreeGrafter"/>
</dbReference>
<dbReference type="STRING" id="1437603.GCA_000771525_01040"/>
<dbReference type="InterPro" id="IPR003593">
    <property type="entry name" value="AAA+_ATPase"/>
</dbReference>
<evidence type="ECO:0000259" key="3">
    <source>
        <dbReference type="PROSITE" id="PS50893"/>
    </source>
</evidence>
<evidence type="ECO:0000256" key="2">
    <source>
        <dbReference type="ARBA" id="ARBA00022840"/>
    </source>
</evidence>
<dbReference type="PANTHER" id="PTHR24220:SF685">
    <property type="entry name" value="ABC TRANSPORTER RELATED"/>
    <property type="match status" value="1"/>
</dbReference>
<dbReference type="EMBL" id="JGZE01000001">
    <property type="protein sequence ID" value="KFI80171.1"/>
    <property type="molecule type" value="Genomic_DNA"/>
</dbReference>
<evidence type="ECO:0000313" key="4">
    <source>
        <dbReference type="EMBL" id="KFI80171.1"/>
    </source>
</evidence>
<dbReference type="Gene3D" id="3.40.50.300">
    <property type="entry name" value="P-loop containing nucleotide triphosphate hydrolases"/>
    <property type="match status" value="1"/>
</dbReference>
<evidence type="ECO:0000313" key="5">
    <source>
        <dbReference type="Proteomes" id="UP000029082"/>
    </source>
</evidence>
<dbReference type="EC" id="3.6.3.28" evidence="4"/>
<sequence length="232" mass="25521">MNIQVNGAGYTIGRHPLFEHVTLECKPGRTYALTGSSGCGKTTLLNILGMLLRPTAGSVSVDGRDATGWGDGRRRAFWRDQAAFVYQDYGIIPGESVLYNITLSRRGRGSGVRRLPQRLREIIGDVGLHDLVGERVDVLSGGERQRVGIARALWKNARYIFADEPTASLDADNRRLVTDLLFAGAAQGACVVIATHDDALSGGCDEIFDVEGHNTDRRRLDLEQYLDRLQHQ</sequence>
<dbReference type="PANTHER" id="PTHR24220">
    <property type="entry name" value="IMPORT ATP-BINDING PROTEIN"/>
    <property type="match status" value="1"/>
</dbReference>
<dbReference type="PROSITE" id="PS00211">
    <property type="entry name" value="ABC_TRANSPORTER_1"/>
    <property type="match status" value="1"/>
</dbReference>
<proteinExistence type="predicted"/>
<dbReference type="OrthoDB" id="4425833at2"/>
<name>A0A087CA71_9BIFI</name>
<evidence type="ECO:0000256" key="1">
    <source>
        <dbReference type="ARBA" id="ARBA00022741"/>
    </source>
</evidence>
<dbReference type="Proteomes" id="UP000029082">
    <property type="component" value="Unassembled WGS sequence"/>
</dbReference>
<keyword evidence="4" id="KW-0378">Hydrolase</keyword>
<gene>
    <name evidence="4" type="ORF">BMON_0039</name>
</gene>
<feature type="domain" description="ABC transporter" evidence="3">
    <location>
        <begin position="3"/>
        <end position="230"/>
    </location>
</feature>
<dbReference type="GeneID" id="93094168"/>
<reference evidence="4 5" key="1">
    <citation type="submission" date="2014-03" db="EMBL/GenBank/DDBJ databases">
        <title>Genomics of Bifidobacteria.</title>
        <authorList>
            <person name="Ventura M."/>
            <person name="Milani C."/>
            <person name="Lugli G.A."/>
        </authorList>
    </citation>
    <scope>NUCLEOTIDE SEQUENCE [LARGE SCALE GENOMIC DNA]</scope>
    <source>
        <strain evidence="4 5">DSM 21395</strain>
    </source>
</reference>
<dbReference type="InterPro" id="IPR003439">
    <property type="entry name" value="ABC_transporter-like_ATP-bd"/>
</dbReference>
<dbReference type="PROSITE" id="PS50893">
    <property type="entry name" value="ABC_TRANSPORTER_2"/>
    <property type="match status" value="1"/>
</dbReference>
<dbReference type="eggNOG" id="COG1136">
    <property type="taxonomic scope" value="Bacteria"/>
</dbReference>
<dbReference type="SUPFAM" id="SSF52540">
    <property type="entry name" value="P-loop containing nucleoside triphosphate hydrolases"/>
    <property type="match status" value="1"/>
</dbReference>
<dbReference type="GO" id="GO:0016887">
    <property type="term" value="F:ATP hydrolysis activity"/>
    <property type="evidence" value="ECO:0007669"/>
    <property type="project" value="InterPro"/>
</dbReference>
<dbReference type="InterPro" id="IPR027417">
    <property type="entry name" value="P-loop_NTPase"/>
</dbReference>
<dbReference type="Pfam" id="PF00005">
    <property type="entry name" value="ABC_tran"/>
    <property type="match status" value="1"/>
</dbReference>
<dbReference type="GO" id="GO:0005524">
    <property type="term" value="F:ATP binding"/>
    <property type="evidence" value="ECO:0007669"/>
    <property type="project" value="UniProtKB-KW"/>
</dbReference>
<dbReference type="InterPro" id="IPR015854">
    <property type="entry name" value="ABC_transpr_LolD-like"/>
</dbReference>
<dbReference type="InterPro" id="IPR017871">
    <property type="entry name" value="ABC_transporter-like_CS"/>
</dbReference>
<comment type="caution">
    <text evidence="4">The sequence shown here is derived from an EMBL/GenBank/DDBJ whole genome shotgun (WGS) entry which is preliminary data.</text>
</comment>
<organism evidence="4 5">
    <name type="scientific">Bifidobacterium mongoliense DSM 21395</name>
    <dbReference type="NCBI Taxonomy" id="1437603"/>
    <lineage>
        <taxon>Bacteria</taxon>
        <taxon>Bacillati</taxon>
        <taxon>Actinomycetota</taxon>
        <taxon>Actinomycetes</taxon>
        <taxon>Bifidobacteriales</taxon>
        <taxon>Bifidobacteriaceae</taxon>
        <taxon>Bifidobacterium</taxon>
    </lineage>
</organism>
<accession>A0A087CA71</accession>
<keyword evidence="5" id="KW-1185">Reference proteome</keyword>
<dbReference type="GO" id="GO:0022857">
    <property type="term" value="F:transmembrane transporter activity"/>
    <property type="evidence" value="ECO:0007669"/>
    <property type="project" value="TreeGrafter"/>
</dbReference>